<evidence type="ECO:0000256" key="2">
    <source>
        <dbReference type="SAM" id="Coils"/>
    </source>
</evidence>
<dbReference type="CDD" id="cd13426">
    <property type="entry name" value="Peptidase_G1"/>
    <property type="match status" value="1"/>
</dbReference>
<protein>
    <recommendedName>
        <fullName evidence="6">Concanavalin A-like lectin/glucanase</fullName>
    </recommendedName>
</protein>
<dbReference type="InterPro" id="IPR038656">
    <property type="entry name" value="Peptidase_G1_sf"/>
</dbReference>
<accession>A0A9N8JV51</accession>
<proteinExistence type="predicted"/>
<dbReference type="SUPFAM" id="SSF49899">
    <property type="entry name" value="Concanavalin A-like lectins/glucanases"/>
    <property type="match status" value="1"/>
</dbReference>
<feature type="signal peptide" evidence="3">
    <location>
        <begin position="1"/>
        <end position="19"/>
    </location>
</feature>
<feature type="coiled-coil region" evidence="2">
    <location>
        <begin position="288"/>
        <end position="322"/>
    </location>
</feature>
<dbReference type="AlphaFoldDB" id="A0A9N8JV51"/>
<keyword evidence="3" id="KW-0732">Signal</keyword>
<keyword evidence="2" id="KW-0175">Coiled coil</keyword>
<evidence type="ECO:0008006" key="6">
    <source>
        <dbReference type="Google" id="ProtNLM"/>
    </source>
</evidence>
<comment type="caution">
    <text evidence="4">The sequence shown here is derived from an EMBL/GenBank/DDBJ whole genome shotgun (WGS) entry which is preliminary data.</text>
</comment>
<gene>
    <name evidence="4" type="ORF">AWRI4233_LOCUS5118</name>
</gene>
<dbReference type="InterPro" id="IPR000250">
    <property type="entry name" value="Peptidase_G1"/>
</dbReference>
<dbReference type="PRINTS" id="PR00977">
    <property type="entry name" value="SCYTLDPTASE"/>
</dbReference>
<dbReference type="OrthoDB" id="2862635at2759"/>
<feature type="active site" description="Proton acceptor" evidence="1">
    <location>
        <position position="207"/>
    </location>
</feature>
<organism evidence="4 5">
    <name type="scientific">Aureobasidium mustum</name>
    <dbReference type="NCBI Taxonomy" id="2773714"/>
    <lineage>
        <taxon>Eukaryota</taxon>
        <taxon>Fungi</taxon>
        <taxon>Dikarya</taxon>
        <taxon>Ascomycota</taxon>
        <taxon>Pezizomycotina</taxon>
        <taxon>Dothideomycetes</taxon>
        <taxon>Dothideomycetidae</taxon>
        <taxon>Dothideales</taxon>
        <taxon>Saccotheciaceae</taxon>
        <taxon>Aureobasidium</taxon>
    </lineage>
</organism>
<keyword evidence="5" id="KW-1185">Reference proteome</keyword>
<sequence>MKLTTAFLTGLLSASTVIAAPGTAMRRKRAESARAGLLKAPKPFIAATNVTAAVHGPENKQVSYSNNWAGGVLEGSGWKTVTATFTVPKVTVPSGGSSRTLYSASAWVGIDGYSCESAILQTGVDFSIQNGAVTYDAWYEWFPDYAYDFSGISFSAGDSVTITVTASSTTSGVATIKNNSKGTSVSHTFSRQTSGTLCQTDAEWIVEDFTQIQNGQESLVPLVDFGTVTFTGASATTNSGSKVGPASADVIDLISANGRTVLTDVTVGSSSVSVVHESKREVYLEGRVASLKQKHAQSKQKIQALEKKVREKEKEVTEKKNEVIEKDPALEVEVRTSAIRDQQIRTVIMQRDAVYQEYLESKKKIGVLEKEAREKDGVLVDKDRALGVRDDQIRLVTMQRDALVQRLELLGGERRE</sequence>
<dbReference type="EMBL" id="CAIJEO010000006">
    <property type="protein sequence ID" value="CAD0095276.1"/>
    <property type="molecule type" value="Genomic_DNA"/>
</dbReference>
<dbReference type="PANTHER" id="PTHR37536">
    <property type="entry name" value="PUTATIVE (AFU_ORTHOLOGUE AFUA_3G02970)-RELATED"/>
    <property type="match status" value="1"/>
</dbReference>
<evidence type="ECO:0000313" key="4">
    <source>
        <dbReference type="EMBL" id="CAD0095276.1"/>
    </source>
</evidence>
<reference evidence="4" key="1">
    <citation type="submission" date="2020-06" db="EMBL/GenBank/DDBJ databases">
        <authorList>
            <person name="Onetto C."/>
        </authorList>
    </citation>
    <scope>NUCLEOTIDE SEQUENCE</scope>
</reference>
<evidence type="ECO:0000313" key="5">
    <source>
        <dbReference type="Proteomes" id="UP000714618"/>
    </source>
</evidence>
<dbReference type="GO" id="GO:0006508">
    <property type="term" value="P:proteolysis"/>
    <property type="evidence" value="ECO:0007669"/>
    <property type="project" value="InterPro"/>
</dbReference>
<dbReference type="Gene3D" id="2.60.120.700">
    <property type="entry name" value="Peptidase G1"/>
    <property type="match status" value="1"/>
</dbReference>
<feature type="chain" id="PRO_5040461749" description="Concanavalin A-like lectin/glucanase" evidence="3">
    <location>
        <begin position="20"/>
        <end position="416"/>
    </location>
</feature>
<dbReference type="GO" id="GO:0070007">
    <property type="term" value="F:glutamic-type endopeptidase activity"/>
    <property type="evidence" value="ECO:0007669"/>
    <property type="project" value="InterPro"/>
</dbReference>
<dbReference type="PANTHER" id="PTHR37536:SF1">
    <property type="entry name" value="ASPERGILLOPEPSIN, PUTAITVE (AFU_ORTHOLOGUE AFUA_7G01200)"/>
    <property type="match status" value="1"/>
</dbReference>
<dbReference type="Proteomes" id="UP000714618">
    <property type="component" value="Unassembled WGS sequence"/>
</dbReference>
<evidence type="ECO:0000256" key="1">
    <source>
        <dbReference type="PIRSR" id="PIRSR600250-50"/>
    </source>
</evidence>
<name>A0A9N8JV51_9PEZI</name>
<dbReference type="InterPro" id="IPR013320">
    <property type="entry name" value="ConA-like_dom_sf"/>
</dbReference>
<evidence type="ECO:0000256" key="3">
    <source>
        <dbReference type="SAM" id="SignalP"/>
    </source>
</evidence>
<dbReference type="Pfam" id="PF01828">
    <property type="entry name" value="Peptidase_A4"/>
    <property type="match status" value="1"/>
</dbReference>